<dbReference type="InterPro" id="IPR036291">
    <property type="entry name" value="NAD(P)-bd_dom_sf"/>
</dbReference>
<comment type="caution">
    <text evidence="1">The sequence shown here is derived from an EMBL/GenBank/DDBJ whole genome shotgun (WGS) entry which is preliminary data.</text>
</comment>
<dbReference type="InterPro" id="IPR002347">
    <property type="entry name" value="SDR_fam"/>
</dbReference>
<accession>A0A0N0RY02</accession>
<proteinExistence type="predicted"/>
<dbReference type="GO" id="GO:0005789">
    <property type="term" value="C:endoplasmic reticulum membrane"/>
    <property type="evidence" value="ECO:0007669"/>
    <property type="project" value="TreeGrafter"/>
</dbReference>
<dbReference type="GO" id="GO:0006666">
    <property type="term" value="P:3-keto-sphinganine metabolic process"/>
    <property type="evidence" value="ECO:0007669"/>
    <property type="project" value="TreeGrafter"/>
</dbReference>
<dbReference type="PANTHER" id="PTHR43550:SF3">
    <property type="entry name" value="3-KETODIHYDROSPHINGOSINE REDUCTASE"/>
    <property type="match status" value="1"/>
</dbReference>
<dbReference type="SUPFAM" id="SSF51735">
    <property type="entry name" value="NAD(P)-binding Rossmann-fold domains"/>
    <property type="match status" value="1"/>
</dbReference>
<dbReference type="GO" id="GO:0030148">
    <property type="term" value="P:sphingolipid biosynthetic process"/>
    <property type="evidence" value="ECO:0007669"/>
    <property type="project" value="TreeGrafter"/>
</dbReference>
<dbReference type="EMBL" id="LHQQ01000221">
    <property type="protein sequence ID" value="KOS39072.1"/>
    <property type="molecule type" value="Genomic_DNA"/>
</dbReference>
<gene>
    <name evidence="1" type="ORF">ACN38_g10099</name>
</gene>
<evidence type="ECO:0000313" key="2">
    <source>
        <dbReference type="Proteomes" id="UP000037696"/>
    </source>
</evidence>
<reference evidence="1 2" key="1">
    <citation type="submission" date="2015-08" db="EMBL/GenBank/DDBJ databases">
        <title>Genome sequencing of Penicillium nordicum.</title>
        <authorList>
            <person name="Nguyen H.D."/>
            <person name="Seifert K.A."/>
        </authorList>
    </citation>
    <scope>NUCLEOTIDE SEQUENCE [LARGE SCALE GENOMIC DNA]</scope>
    <source>
        <strain evidence="1 2">DAOMC 185683</strain>
    </source>
</reference>
<protein>
    <submittedName>
        <fullName evidence="1">Uncharacterized protein</fullName>
    </submittedName>
</protein>
<dbReference type="OrthoDB" id="10267115at2759"/>
<evidence type="ECO:0000313" key="1">
    <source>
        <dbReference type="EMBL" id="KOS39072.1"/>
    </source>
</evidence>
<dbReference type="STRING" id="229535.A0A0N0RY02"/>
<keyword evidence="2" id="KW-1185">Reference proteome</keyword>
<dbReference type="Proteomes" id="UP000037696">
    <property type="component" value="Unassembled WGS sequence"/>
</dbReference>
<name>A0A0N0RY02_9EURO</name>
<dbReference type="GO" id="GO:0047560">
    <property type="term" value="F:3-dehydrosphinganine reductase activity"/>
    <property type="evidence" value="ECO:0007669"/>
    <property type="project" value="TreeGrafter"/>
</dbReference>
<dbReference type="Pfam" id="PF00106">
    <property type="entry name" value="adh_short"/>
    <property type="match status" value="1"/>
</dbReference>
<dbReference type="PANTHER" id="PTHR43550">
    <property type="entry name" value="3-KETODIHYDROSPHINGOSINE REDUCTASE"/>
    <property type="match status" value="1"/>
</dbReference>
<dbReference type="Gene3D" id="3.40.50.720">
    <property type="entry name" value="NAD(P)-binding Rossmann-like Domain"/>
    <property type="match status" value="1"/>
</dbReference>
<dbReference type="AlphaFoldDB" id="A0A0N0RY02"/>
<sequence>MGFSGKTIFIGGGSKGLGYELAALLINAHATHLVLFARDQKQLDIARISLEKLAQKDQLIQTRSVDLSDPDQIDNAFHPFPEPDYLFCVVGGATVELGYLIDKDPEHIRSCMNTNYFTAIFMAQAMLRIWVNASPPLEGRSEGKPRTRHIAFTCSVAAFVGVPGYIAYTPTKCAVRGVADTLRQEVLRYNTPAVNYKVHCAFPANFVTPSFIEEQKYKPELTKRIEGTDILSLKHS</sequence>
<organism evidence="1 2">
    <name type="scientific">Penicillium nordicum</name>
    <dbReference type="NCBI Taxonomy" id="229535"/>
    <lineage>
        <taxon>Eukaryota</taxon>
        <taxon>Fungi</taxon>
        <taxon>Dikarya</taxon>
        <taxon>Ascomycota</taxon>
        <taxon>Pezizomycotina</taxon>
        <taxon>Eurotiomycetes</taxon>
        <taxon>Eurotiomycetidae</taxon>
        <taxon>Eurotiales</taxon>
        <taxon>Aspergillaceae</taxon>
        <taxon>Penicillium</taxon>
    </lineage>
</organism>